<dbReference type="PROSITE" id="PS00889">
    <property type="entry name" value="CNMP_BINDING_2"/>
    <property type="match status" value="1"/>
</dbReference>
<organism evidence="11 12">
    <name type="scientific">Desulfuribacillus alkaliarsenatis</name>
    <dbReference type="NCBI Taxonomy" id="766136"/>
    <lineage>
        <taxon>Bacteria</taxon>
        <taxon>Bacillati</taxon>
        <taxon>Bacillota</taxon>
        <taxon>Desulfuribacillia</taxon>
        <taxon>Desulfuribacillales</taxon>
        <taxon>Desulfuribacillaceae</taxon>
        <taxon>Desulfuribacillus</taxon>
    </lineage>
</organism>
<dbReference type="EMBL" id="MIJE01000011">
    <property type="protein sequence ID" value="OEF97499.1"/>
    <property type="molecule type" value="Genomic_DNA"/>
</dbReference>
<dbReference type="GO" id="GO:0016020">
    <property type="term" value="C:membrane"/>
    <property type="evidence" value="ECO:0007669"/>
    <property type="project" value="UniProtKB-SubCell"/>
</dbReference>
<dbReference type="SMART" id="SM00100">
    <property type="entry name" value="cNMP"/>
    <property type="match status" value="1"/>
</dbReference>
<dbReference type="Pfam" id="PF00027">
    <property type="entry name" value="cNMP_binding"/>
    <property type="match status" value="1"/>
</dbReference>
<evidence type="ECO:0000256" key="3">
    <source>
        <dbReference type="ARBA" id="ARBA00022692"/>
    </source>
</evidence>
<dbReference type="SUPFAM" id="SSF51206">
    <property type="entry name" value="cAMP-binding domain-like"/>
    <property type="match status" value="1"/>
</dbReference>
<comment type="subcellular location">
    <subcellularLocation>
        <location evidence="1">Membrane</location>
        <topology evidence="1">Multi-pass membrane protein</topology>
    </subcellularLocation>
</comment>
<keyword evidence="4" id="KW-1133">Transmembrane helix</keyword>
<evidence type="ECO:0000259" key="10">
    <source>
        <dbReference type="PROSITE" id="PS50042"/>
    </source>
</evidence>
<evidence type="ECO:0000256" key="2">
    <source>
        <dbReference type="ARBA" id="ARBA00022448"/>
    </source>
</evidence>
<comment type="caution">
    <text evidence="11">The sequence shown here is derived from an EMBL/GenBank/DDBJ whole genome shotgun (WGS) entry which is preliminary data.</text>
</comment>
<dbReference type="RefSeq" id="WP_069642897.1">
    <property type="nucleotide sequence ID" value="NZ_MIJE01000011.1"/>
</dbReference>
<dbReference type="InterPro" id="IPR018490">
    <property type="entry name" value="cNMP-bd_dom_sf"/>
</dbReference>
<dbReference type="PRINTS" id="PR00103">
    <property type="entry name" value="CAMPKINASE"/>
</dbReference>
<dbReference type="Gene3D" id="2.60.120.10">
    <property type="entry name" value="Jelly Rolls"/>
    <property type="match status" value="1"/>
</dbReference>
<reference evidence="11 12" key="1">
    <citation type="submission" date="2016-09" db="EMBL/GenBank/DDBJ databases">
        <title>Draft genome sequence for the type strain of Desulfuribacillus alkaliarsenatis AHT28, an obligately anaerobic, sulfidogenic bacterium isolated from Russian soda lake sediments.</title>
        <authorList>
            <person name="Abin C.A."/>
            <person name="Hollibaugh J.T."/>
        </authorList>
    </citation>
    <scope>NUCLEOTIDE SEQUENCE [LARGE SCALE GENOMIC DNA]</scope>
    <source>
        <strain evidence="11 12">AHT28</strain>
    </source>
</reference>
<dbReference type="PANTHER" id="PTHR45638">
    <property type="entry name" value="CYCLIC NUCLEOTIDE-GATED CATION CHANNEL SUBUNIT A"/>
    <property type="match status" value="1"/>
</dbReference>
<evidence type="ECO:0000256" key="1">
    <source>
        <dbReference type="ARBA" id="ARBA00004141"/>
    </source>
</evidence>
<evidence type="ECO:0000256" key="9">
    <source>
        <dbReference type="SAM" id="Coils"/>
    </source>
</evidence>
<keyword evidence="7" id="KW-1071">Ligand-gated ion channel</keyword>
<proteinExistence type="predicted"/>
<sequence>MDVNKLLQIGRLKKCSADEIVFYENDQGDEMYLVLQGSVGVYKHNLDGSRIELAVLSAGDFFGEMSLVDNQPRSADVQALEDVTLFVIDNENLEKVVATCPDLAVKIMKGMSLRIRKLNDSYRELWDTAKSLEEESLEVDSTEQRIAQKMEMLKQNQGYLQAKEELAASAKETISKEIDYERIYASKMDTEYLIKSTVECPVCEQNFETDRIRNTLLKQAGEDCDFRVRYKDFEPYWYNIWVCPHCFYGNFDHAFTKAHYLKKKEIAGQKYQMQSKYSVLKSGTLTLKQVIAKFFLCQDIFNMIPKERLPFAKVWLYLSWIYEDAGDTEMFQFANQMALDAYIDFYSNDTVQLAQGQEIRLCMLIAELFKKQGKIDEAVKYLYKAVQMRTEPKREREQASERLMEYKNLKE</sequence>
<evidence type="ECO:0000256" key="5">
    <source>
        <dbReference type="ARBA" id="ARBA00023065"/>
    </source>
</evidence>
<evidence type="ECO:0000313" key="12">
    <source>
        <dbReference type="Proteomes" id="UP000094296"/>
    </source>
</evidence>
<dbReference type="InterPro" id="IPR011990">
    <property type="entry name" value="TPR-like_helical_dom_sf"/>
</dbReference>
<dbReference type="PANTHER" id="PTHR45638:SF11">
    <property type="entry name" value="CYCLIC NUCLEOTIDE-GATED CATION CHANNEL SUBUNIT A"/>
    <property type="match status" value="1"/>
</dbReference>
<keyword evidence="5" id="KW-0406">Ion transport</keyword>
<dbReference type="GO" id="GO:0005221">
    <property type="term" value="F:intracellularly cyclic nucleotide-activated monoatomic cation channel activity"/>
    <property type="evidence" value="ECO:0007669"/>
    <property type="project" value="InterPro"/>
</dbReference>
<dbReference type="Gene3D" id="1.25.40.10">
    <property type="entry name" value="Tetratricopeptide repeat domain"/>
    <property type="match status" value="1"/>
</dbReference>
<evidence type="ECO:0000256" key="6">
    <source>
        <dbReference type="ARBA" id="ARBA00023136"/>
    </source>
</evidence>
<dbReference type="AlphaFoldDB" id="A0A1E5G4A8"/>
<feature type="domain" description="Cyclic nucleotide-binding" evidence="10">
    <location>
        <begin position="1"/>
        <end position="114"/>
    </location>
</feature>
<dbReference type="PROSITE" id="PS50042">
    <property type="entry name" value="CNMP_BINDING_3"/>
    <property type="match status" value="1"/>
</dbReference>
<dbReference type="InterPro" id="IPR018488">
    <property type="entry name" value="cNMP-bd_CS"/>
</dbReference>
<keyword evidence="12" id="KW-1185">Reference proteome</keyword>
<evidence type="ECO:0000256" key="8">
    <source>
        <dbReference type="ARBA" id="ARBA00023303"/>
    </source>
</evidence>
<name>A0A1E5G4A8_9FIRM</name>
<dbReference type="STRING" id="766136.BHF68_04650"/>
<dbReference type="GO" id="GO:0044877">
    <property type="term" value="F:protein-containing complex binding"/>
    <property type="evidence" value="ECO:0007669"/>
    <property type="project" value="TreeGrafter"/>
</dbReference>
<accession>A0A1E5G4A8</accession>
<keyword evidence="3" id="KW-0812">Transmembrane</keyword>
<evidence type="ECO:0000256" key="7">
    <source>
        <dbReference type="ARBA" id="ARBA00023286"/>
    </source>
</evidence>
<gene>
    <name evidence="11" type="ORF">BHF68_04650</name>
</gene>
<feature type="coiled-coil region" evidence="9">
    <location>
        <begin position="115"/>
        <end position="152"/>
    </location>
</feature>
<dbReference type="CDD" id="cd00038">
    <property type="entry name" value="CAP_ED"/>
    <property type="match status" value="1"/>
</dbReference>
<dbReference type="InterPro" id="IPR018708">
    <property type="entry name" value="DUF2225"/>
</dbReference>
<keyword evidence="2" id="KW-0813">Transport</keyword>
<keyword evidence="6" id="KW-0472">Membrane</keyword>
<dbReference type="InterPro" id="IPR000595">
    <property type="entry name" value="cNMP-bd_dom"/>
</dbReference>
<evidence type="ECO:0000313" key="11">
    <source>
        <dbReference type="EMBL" id="OEF97499.1"/>
    </source>
</evidence>
<dbReference type="InterPro" id="IPR014710">
    <property type="entry name" value="RmlC-like_jellyroll"/>
</dbReference>
<dbReference type="InterPro" id="IPR050866">
    <property type="entry name" value="CNG_cation_channel"/>
</dbReference>
<protein>
    <recommendedName>
        <fullName evidence="10">Cyclic nucleotide-binding domain-containing protein</fullName>
    </recommendedName>
</protein>
<dbReference type="Proteomes" id="UP000094296">
    <property type="component" value="Unassembled WGS sequence"/>
</dbReference>
<keyword evidence="9" id="KW-0175">Coiled coil</keyword>
<evidence type="ECO:0000256" key="4">
    <source>
        <dbReference type="ARBA" id="ARBA00022989"/>
    </source>
</evidence>
<keyword evidence="8" id="KW-0407">Ion channel</keyword>
<dbReference type="Pfam" id="PF09986">
    <property type="entry name" value="DUF2225"/>
    <property type="match status" value="1"/>
</dbReference>